<dbReference type="RefSeq" id="WP_093272775.1">
    <property type="nucleotide sequence ID" value="NZ_FNDD01000009.1"/>
</dbReference>
<proteinExistence type="predicted"/>
<evidence type="ECO:0000256" key="1">
    <source>
        <dbReference type="SAM" id="SignalP"/>
    </source>
</evidence>
<evidence type="ECO:0000313" key="3">
    <source>
        <dbReference type="Proteomes" id="UP000198854"/>
    </source>
</evidence>
<keyword evidence="1" id="KW-0732">Signal</keyword>
<feature type="chain" id="PRO_5011660934" evidence="1">
    <location>
        <begin position="25"/>
        <end position="152"/>
    </location>
</feature>
<dbReference type="OrthoDB" id="5816320at2"/>
<dbReference type="EMBL" id="FNDD01000009">
    <property type="protein sequence ID" value="SDH15332.1"/>
    <property type="molecule type" value="Genomic_DNA"/>
</dbReference>
<sequence length="152" mass="16725">MGLRFIQYLWFTLLAMVLPSQALSCPTEGEPNRQLITKNAPLFTTQADTLAAKPVNTSGSTSFSSNTSRRASAILHAYRFDRAPRFQFQPDDEPLSYAALATPVSGFNTSIGTLASPIIWYVHGNGNPYRLAGWKETNALYVALNSQFPFSS</sequence>
<dbReference type="AlphaFoldDB" id="A0A1G8A302"/>
<feature type="signal peptide" evidence="1">
    <location>
        <begin position="1"/>
        <end position="24"/>
    </location>
</feature>
<name>A0A1G8A302_9VIBR</name>
<evidence type="ECO:0000313" key="2">
    <source>
        <dbReference type="EMBL" id="SDH15332.1"/>
    </source>
</evidence>
<organism evidence="2 3">
    <name type="scientific">Vibrio xiamenensis</name>
    <dbReference type="NCBI Taxonomy" id="861298"/>
    <lineage>
        <taxon>Bacteria</taxon>
        <taxon>Pseudomonadati</taxon>
        <taxon>Pseudomonadota</taxon>
        <taxon>Gammaproteobacteria</taxon>
        <taxon>Vibrionales</taxon>
        <taxon>Vibrionaceae</taxon>
        <taxon>Vibrio</taxon>
    </lineage>
</organism>
<protein>
    <submittedName>
        <fullName evidence="2">Uncharacterized protein</fullName>
    </submittedName>
</protein>
<accession>A0A1G8A302</accession>
<dbReference type="Proteomes" id="UP000198854">
    <property type="component" value="Unassembled WGS sequence"/>
</dbReference>
<keyword evidence="3" id="KW-1185">Reference proteome</keyword>
<gene>
    <name evidence="2" type="ORF">SAMN04488136_109116</name>
</gene>
<reference evidence="2 3" key="1">
    <citation type="submission" date="2016-10" db="EMBL/GenBank/DDBJ databases">
        <authorList>
            <person name="de Groot N.N."/>
        </authorList>
    </citation>
    <scope>NUCLEOTIDE SEQUENCE [LARGE SCALE GENOMIC DNA]</scope>
    <source>
        <strain evidence="2 3">CGMCC 1.10228</strain>
    </source>
</reference>
<dbReference type="STRING" id="861298.SAMN04488136_109116"/>